<dbReference type="RefSeq" id="WP_025261464.1">
    <property type="nucleotide sequence ID" value="NZ_BLWA01000002.1"/>
</dbReference>
<dbReference type="Gene3D" id="3.30.470.20">
    <property type="entry name" value="ATP-grasp fold, B domain"/>
    <property type="match status" value="1"/>
</dbReference>
<keyword evidence="9" id="KW-1185">Reference proteome</keyword>
<dbReference type="Gene3D" id="3.30.1490.20">
    <property type="entry name" value="ATP-grasp fold, A domain"/>
    <property type="match status" value="1"/>
</dbReference>
<dbReference type="GO" id="GO:0005524">
    <property type="term" value="F:ATP binding"/>
    <property type="evidence" value="ECO:0007669"/>
    <property type="project" value="UniProtKB-UniRule"/>
</dbReference>
<dbReference type="InterPro" id="IPR052032">
    <property type="entry name" value="ATP-dep_AA_Ligase"/>
</dbReference>
<gene>
    <name evidence="7" type="ORF">ALP84_02218</name>
    <name evidence="6" type="ORF">PSCICP_11660</name>
</gene>
<keyword evidence="3 4" id="KW-0067">ATP-binding</keyword>
<accession>A0A3M4VFL5</accession>
<dbReference type="InterPro" id="IPR003806">
    <property type="entry name" value="ATP-grasp_PylC-type"/>
</dbReference>
<feature type="domain" description="ATP-grasp" evidence="5">
    <location>
        <begin position="113"/>
        <end position="298"/>
    </location>
</feature>
<dbReference type="EMBL" id="RBRY01000177">
    <property type="protein sequence ID" value="RMR50417.1"/>
    <property type="molecule type" value="Genomic_DNA"/>
</dbReference>
<dbReference type="GeneID" id="93660618"/>
<dbReference type="GO" id="GO:0046872">
    <property type="term" value="F:metal ion binding"/>
    <property type="evidence" value="ECO:0007669"/>
    <property type="project" value="InterPro"/>
</dbReference>
<dbReference type="OrthoDB" id="3428978at2"/>
<keyword evidence="2 4" id="KW-0547">Nucleotide-binding</keyword>
<dbReference type="EMBL" id="BLWA01000002">
    <property type="protein sequence ID" value="GFM91194.1"/>
    <property type="molecule type" value="Genomic_DNA"/>
</dbReference>
<name>A0A3M4VFL5_PSECI</name>
<evidence type="ECO:0000256" key="4">
    <source>
        <dbReference type="PROSITE-ProRule" id="PRU00409"/>
    </source>
</evidence>
<dbReference type="PROSITE" id="PS50975">
    <property type="entry name" value="ATP_GRASP"/>
    <property type="match status" value="1"/>
</dbReference>
<evidence type="ECO:0000313" key="9">
    <source>
        <dbReference type="Proteomes" id="UP000614982"/>
    </source>
</evidence>
<evidence type="ECO:0000256" key="3">
    <source>
        <dbReference type="ARBA" id="ARBA00022840"/>
    </source>
</evidence>
<evidence type="ECO:0000256" key="2">
    <source>
        <dbReference type="ARBA" id="ARBA00022741"/>
    </source>
</evidence>
<evidence type="ECO:0000313" key="8">
    <source>
        <dbReference type="Proteomes" id="UP000278332"/>
    </source>
</evidence>
<evidence type="ECO:0000256" key="1">
    <source>
        <dbReference type="ARBA" id="ARBA00022598"/>
    </source>
</evidence>
<dbReference type="PANTHER" id="PTHR43585:SF2">
    <property type="entry name" value="ATP-GRASP ENZYME FSQD"/>
    <property type="match status" value="1"/>
</dbReference>
<dbReference type="GO" id="GO:0016874">
    <property type="term" value="F:ligase activity"/>
    <property type="evidence" value="ECO:0007669"/>
    <property type="project" value="UniProtKB-KW"/>
</dbReference>
<dbReference type="PANTHER" id="PTHR43585">
    <property type="entry name" value="FUMIPYRROLE BIOSYNTHESIS PROTEIN C"/>
    <property type="match status" value="1"/>
</dbReference>
<dbReference type="AlphaFoldDB" id="A0A3M4VFL5"/>
<reference evidence="7 8" key="1">
    <citation type="submission" date="2018-08" db="EMBL/GenBank/DDBJ databases">
        <title>Recombination of ecologically and evolutionarily significant loci maintains genetic cohesion in the Pseudomonas syringae species complex.</title>
        <authorList>
            <person name="Dillon M."/>
            <person name="Thakur S."/>
            <person name="Almeida R.N.D."/>
            <person name="Weir B.S."/>
            <person name="Guttman D.S."/>
        </authorList>
    </citation>
    <scope>NUCLEOTIDE SEQUENCE [LARGE SCALE GENOMIC DNA]</scope>
    <source>
        <strain evidence="7 8">ICMP 6917</strain>
    </source>
</reference>
<protein>
    <submittedName>
        <fullName evidence="7">Biotin carboxylase</fullName>
    </submittedName>
</protein>
<dbReference type="InterPro" id="IPR013815">
    <property type="entry name" value="ATP_grasp_subdomain_1"/>
</dbReference>
<dbReference type="Gene3D" id="3.40.50.20">
    <property type="match status" value="1"/>
</dbReference>
<evidence type="ECO:0000313" key="7">
    <source>
        <dbReference type="EMBL" id="RMR50417.1"/>
    </source>
</evidence>
<evidence type="ECO:0000313" key="6">
    <source>
        <dbReference type="EMBL" id="GFM91194.1"/>
    </source>
</evidence>
<proteinExistence type="predicted"/>
<organism evidence="7 8">
    <name type="scientific">Pseudomonas cichorii</name>
    <dbReference type="NCBI Taxonomy" id="36746"/>
    <lineage>
        <taxon>Bacteria</taxon>
        <taxon>Pseudomonadati</taxon>
        <taxon>Pseudomonadota</taxon>
        <taxon>Gammaproteobacteria</taxon>
        <taxon>Pseudomonadales</taxon>
        <taxon>Pseudomonadaceae</taxon>
        <taxon>Pseudomonas</taxon>
    </lineage>
</organism>
<dbReference type="Proteomes" id="UP000614982">
    <property type="component" value="Unassembled WGS sequence"/>
</dbReference>
<reference evidence="6 9" key="2">
    <citation type="submission" date="2020-05" db="EMBL/GenBank/DDBJ databases">
        <title>Genetic diversity of Pseudomonas cichorii.</title>
        <authorList>
            <person name="Tani S."/>
            <person name="Yagi H."/>
            <person name="Hashimoto S."/>
            <person name="Iiyama K."/>
            <person name="Furuya N."/>
        </authorList>
    </citation>
    <scope>NUCLEOTIDE SEQUENCE [LARGE SCALE GENOMIC DNA]</scope>
    <source>
        <strain evidence="6 9">LMG 2162</strain>
    </source>
</reference>
<dbReference type="SUPFAM" id="SSF56059">
    <property type="entry name" value="Glutathione synthetase ATP-binding domain-like"/>
    <property type="match status" value="1"/>
</dbReference>
<sequence>MKHVLIINRYDDELSDYRKYIDHAQVDVSYISLAGRAGLIDPKVSFKVVELGALDADVILQEAQAIHRLHAIDFVIAFSEYDLDAAALVRTELNISGAKIADNLLCRNKASMKEALKGSAVRYPQYRNVLSRQDVEAFCHEHGYPVILKPQVGAASDGVVKIDRLTDIPDLLDFTGYEVEEYIEGDIYHVDAILAGDSTPYFKVSKYLNTCLDFRNGQPLGSVAVDDSRFIEAVQAFTREVCVRLNLKDQAIHLEFIERRGELVFLEIGGRVGGGEIPFVAIRSEGIDLYELWTRAALKDPVAPVKNRITGFLMMPNPFTGGFAFDPKMQLSHPLLTYSSIQRQGESSGFSYEEIPARLHFEGESQAEVEEAILYCMDVLQTSIRAGSLQEAG</sequence>
<dbReference type="InterPro" id="IPR011761">
    <property type="entry name" value="ATP-grasp"/>
</dbReference>
<dbReference type="Pfam" id="PF02655">
    <property type="entry name" value="ATP-grasp_3"/>
    <property type="match status" value="1"/>
</dbReference>
<dbReference type="Proteomes" id="UP000278332">
    <property type="component" value="Unassembled WGS sequence"/>
</dbReference>
<evidence type="ECO:0000259" key="5">
    <source>
        <dbReference type="PROSITE" id="PS50975"/>
    </source>
</evidence>
<comment type="caution">
    <text evidence="7">The sequence shown here is derived from an EMBL/GenBank/DDBJ whole genome shotgun (WGS) entry which is preliminary data.</text>
</comment>
<keyword evidence="1" id="KW-0436">Ligase</keyword>